<name>A0A8U0LCV9_BIFLI</name>
<accession>A0A8U0LCV9</accession>
<feature type="domain" description="Bacterial sugar transferase" evidence="8">
    <location>
        <begin position="389"/>
        <end position="578"/>
    </location>
</feature>
<proteinExistence type="inferred from homology"/>
<organism evidence="9 10">
    <name type="scientific">Bifidobacterium longum subsp. infantis</name>
    <dbReference type="NCBI Taxonomy" id="1682"/>
    <lineage>
        <taxon>Bacteria</taxon>
        <taxon>Bacillati</taxon>
        <taxon>Actinomycetota</taxon>
        <taxon>Actinomycetes</taxon>
        <taxon>Bifidobacteriales</taxon>
        <taxon>Bifidobacteriaceae</taxon>
        <taxon>Bifidobacterium</taxon>
    </lineage>
</organism>
<feature type="transmembrane region" description="Helical" evidence="7">
    <location>
        <begin position="394"/>
        <end position="413"/>
    </location>
</feature>
<dbReference type="Proteomes" id="UP000494246">
    <property type="component" value="Unassembled WGS sequence"/>
</dbReference>
<evidence type="ECO:0000313" key="10">
    <source>
        <dbReference type="Proteomes" id="UP000494246"/>
    </source>
</evidence>
<evidence type="ECO:0000256" key="4">
    <source>
        <dbReference type="ARBA" id="ARBA00022692"/>
    </source>
</evidence>
<evidence type="ECO:0000259" key="8">
    <source>
        <dbReference type="Pfam" id="PF02397"/>
    </source>
</evidence>
<sequence>MNVPCGFWGTMEEEFSIMPKDRGTAAESQATSTATMSMPKVRVSGSRSSASFSPVAECDIAPTFFDGTYFSSTPDGSSTHNDTTNIRPLMGHSVPKWRYLYNTTLVVLDLLMTIVATYIVFLLRPFAYTYVQSIGPGEYGVFSFLLLTCVSWLISLYSARSYERHTMGEGYALYAKLLNAAFIDFIMLCTLGYLFHLNLPRSLNVFIPLVSLVLVIIERWIMRRALHRNRMNGEFNYPTVVIGSPEGIHRTVEQLRQCRGLGYAPIAVCPVASVKNEDDPDSAQHLVSVPFTPANDAEARLKVLPLNSHLPQTAKRMKARTVLVADVLTRDSETMRTLSLAVESMGIELALATSVADLSGADLHFRNDPTMPVVTARLTQYSTVTRILKRVCDIVLSGIAIILSSPIMLWVAYKVKREDGGPVFYSQTRIGIYGKPFTMYKFRSMRTDADEIKAKLAKERGIEDRFIFKLKDDPRVTKIGHFIRKTSLDEFPQFFNVFKGDMSLVGPRPPLPEEVARYDMLYSTRLLVKPGITGPWQISGRSDLTQEQSEYADVSYIQDWSITGDIVILLKTVVAVFKGTGSY</sequence>
<dbReference type="GO" id="GO:0016020">
    <property type="term" value="C:membrane"/>
    <property type="evidence" value="ECO:0007669"/>
    <property type="project" value="UniProtKB-SubCell"/>
</dbReference>
<feature type="transmembrane region" description="Helical" evidence="7">
    <location>
        <begin position="141"/>
        <end position="159"/>
    </location>
</feature>
<dbReference type="GO" id="GO:0016780">
    <property type="term" value="F:phosphotransferase activity, for other substituted phosphate groups"/>
    <property type="evidence" value="ECO:0007669"/>
    <property type="project" value="TreeGrafter"/>
</dbReference>
<protein>
    <submittedName>
        <fullName evidence="9">UDP-glucose:undecaprenyl-phosphate glucose-1-phos phate transferase</fullName>
    </submittedName>
</protein>
<evidence type="ECO:0000256" key="1">
    <source>
        <dbReference type="ARBA" id="ARBA00004141"/>
    </source>
</evidence>
<evidence type="ECO:0000256" key="6">
    <source>
        <dbReference type="ARBA" id="ARBA00023136"/>
    </source>
</evidence>
<keyword evidence="3 9" id="KW-0808">Transferase</keyword>
<evidence type="ECO:0000313" key="9">
    <source>
        <dbReference type="EMBL" id="VWQ35374.1"/>
    </source>
</evidence>
<feature type="transmembrane region" description="Helical" evidence="7">
    <location>
        <begin position="202"/>
        <end position="221"/>
    </location>
</feature>
<dbReference type="AlphaFoldDB" id="A0A8U0LCV9"/>
<evidence type="ECO:0000256" key="7">
    <source>
        <dbReference type="SAM" id="Phobius"/>
    </source>
</evidence>
<comment type="similarity">
    <text evidence="2">Belongs to the bacterial sugar transferase family.</text>
</comment>
<keyword evidence="4 7" id="KW-0812">Transmembrane</keyword>
<evidence type="ECO:0000256" key="3">
    <source>
        <dbReference type="ARBA" id="ARBA00022679"/>
    </source>
</evidence>
<dbReference type="Pfam" id="PF02397">
    <property type="entry name" value="Bac_transf"/>
    <property type="match status" value="1"/>
</dbReference>
<evidence type="ECO:0000256" key="5">
    <source>
        <dbReference type="ARBA" id="ARBA00022989"/>
    </source>
</evidence>
<keyword evidence="5 7" id="KW-1133">Transmembrane helix</keyword>
<feature type="transmembrane region" description="Helical" evidence="7">
    <location>
        <begin position="171"/>
        <end position="196"/>
    </location>
</feature>
<comment type="caution">
    <text evidence="9">The sequence shown here is derived from an EMBL/GenBank/DDBJ whole genome shotgun (WGS) entry which is preliminary data.</text>
</comment>
<feature type="transmembrane region" description="Helical" evidence="7">
    <location>
        <begin position="99"/>
        <end position="121"/>
    </location>
</feature>
<dbReference type="InterPro" id="IPR017475">
    <property type="entry name" value="EPS_sugar_tfrase"/>
</dbReference>
<reference evidence="9 10" key="1">
    <citation type="submission" date="2019-10" db="EMBL/GenBank/DDBJ databases">
        <authorList>
            <consortium name="Melissa Lawson"/>
            <person name="O'neill I."/>
        </authorList>
    </citation>
    <scope>NUCLEOTIDE SEQUENCE [LARGE SCALE GENOMIC DNA]</scope>
    <source>
        <strain evidence="9">LH_23</strain>
    </source>
</reference>
<dbReference type="PANTHER" id="PTHR30576">
    <property type="entry name" value="COLANIC BIOSYNTHESIS UDP-GLUCOSE LIPID CARRIER TRANSFERASE"/>
    <property type="match status" value="1"/>
</dbReference>
<dbReference type="EMBL" id="CABWKH010000012">
    <property type="protein sequence ID" value="VWQ35374.1"/>
    <property type="molecule type" value="Genomic_DNA"/>
</dbReference>
<dbReference type="NCBIfam" id="TIGR03025">
    <property type="entry name" value="EPS_sugtrans"/>
    <property type="match status" value="1"/>
</dbReference>
<dbReference type="PANTHER" id="PTHR30576:SF10">
    <property type="entry name" value="SLL5057 PROTEIN"/>
    <property type="match status" value="1"/>
</dbReference>
<comment type="subcellular location">
    <subcellularLocation>
        <location evidence="1">Membrane</location>
        <topology evidence="1">Multi-pass membrane protein</topology>
    </subcellularLocation>
</comment>
<keyword evidence="6 7" id="KW-0472">Membrane</keyword>
<dbReference type="InterPro" id="IPR003362">
    <property type="entry name" value="Bact_transf"/>
</dbReference>
<evidence type="ECO:0000256" key="2">
    <source>
        <dbReference type="ARBA" id="ARBA00006464"/>
    </source>
</evidence>
<gene>
    <name evidence="9" type="primary">wcaJ</name>
    <name evidence="9" type="ORF">BIFLH23_01075</name>
</gene>